<evidence type="ECO:0000256" key="2">
    <source>
        <dbReference type="ARBA" id="ARBA00022603"/>
    </source>
</evidence>
<dbReference type="InterPro" id="IPR029064">
    <property type="entry name" value="Ribosomal_eL30-like_sf"/>
</dbReference>
<evidence type="ECO:0000256" key="1">
    <source>
        <dbReference type="ARBA" id="ARBA00007228"/>
    </source>
</evidence>
<dbReference type="Gene3D" id="3.40.1280.10">
    <property type="match status" value="1"/>
</dbReference>
<dbReference type="InterPro" id="IPR029028">
    <property type="entry name" value="Alpha/beta_knot_MTases"/>
</dbReference>
<protein>
    <submittedName>
        <fullName evidence="5">RNA methyltransferase</fullName>
    </submittedName>
</protein>
<dbReference type="Pfam" id="PF00588">
    <property type="entry name" value="SpoU_methylase"/>
    <property type="match status" value="1"/>
</dbReference>
<dbReference type="GO" id="GO:0003723">
    <property type="term" value="F:RNA binding"/>
    <property type="evidence" value="ECO:0007669"/>
    <property type="project" value="InterPro"/>
</dbReference>
<comment type="similarity">
    <text evidence="1">Belongs to the class IV-like SAM-binding methyltransferase superfamily. RNA methyltransferase TrmH family.</text>
</comment>
<dbReference type="InterPro" id="IPR051259">
    <property type="entry name" value="rRNA_Methyltransferase"/>
</dbReference>
<name>A0A832DKY6_9BACT</name>
<evidence type="ECO:0000313" key="5">
    <source>
        <dbReference type="EMBL" id="HGT46581.1"/>
    </source>
</evidence>
<dbReference type="CDD" id="cd18109">
    <property type="entry name" value="SpoU-like_RNA-MTase"/>
    <property type="match status" value="1"/>
</dbReference>
<dbReference type="InterPro" id="IPR001537">
    <property type="entry name" value="SpoU_MeTrfase"/>
</dbReference>
<dbReference type="GO" id="GO:0008173">
    <property type="term" value="F:RNA methyltransferase activity"/>
    <property type="evidence" value="ECO:0007669"/>
    <property type="project" value="InterPro"/>
</dbReference>
<evidence type="ECO:0000256" key="3">
    <source>
        <dbReference type="ARBA" id="ARBA00022679"/>
    </source>
</evidence>
<organism evidence="5">
    <name type="scientific">Ignavibacterium album</name>
    <dbReference type="NCBI Taxonomy" id="591197"/>
    <lineage>
        <taxon>Bacteria</taxon>
        <taxon>Pseudomonadati</taxon>
        <taxon>Ignavibacteriota</taxon>
        <taxon>Ignavibacteria</taxon>
        <taxon>Ignavibacteriales</taxon>
        <taxon>Ignavibacteriaceae</taxon>
        <taxon>Ignavibacterium</taxon>
    </lineage>
</organism>
<dbReference type="InterPro" id="IPR053888">
    <property type="entry name" value="MRM3-like_sub_bind"/>
</dbReference>
<dbReference type="GO" id="GO:0032259">
    <property type="term" value="P:methylation"/>
    <property type="evidence" value="ECO:0007669"/>
    <property type="project" value="UniProtKB-KW"/>
</dbReference>
<dbReference type="SUPFAM" id="SSF75217">
    <property type="entry name" value="alpha/beta knot"/>
    <property type="match status" value="1"/>
</dbReference>
<keyword evidence="2 5" id="KW-0489">Methyltransferase</keyword>
<sequence length="255" mass="29065">MITRNELKYYSSLSQKKFRESELKFIVEGLKNVEEGLNSHYDCEIVLTTFEFAELHKKFLSEVKRKKIRIEVLRSQDFIRISETKSPQGIAAVFRYAKLKFYPDKTESNVLVYLDNISDPGNLGTIIRTCDWFGINEILISKFSVDYLNPKAIRASMGSIFHLYIFEEVEPALLDDLKLNNYKIICSDLDGKNIFDYKFPAKTVLVFSNEATGPSEVVKTIADDVITIPKYGNAESLNVAIASGIILSKSVEQNF</sequence>
<dbReference type="SMART" id="SM00967">
    <property type="entry name" value="SpoU_sub_bind"/>
    <property type="match status" value="1"/>
</dbReference>
<evidence type="ECO:0000259" key="4">
    <source>
        <dbReference type="SMART" id="SM00967"/>
    </source>
</evidence>
<keyword evidence="3 5" id="KW-0808">Transferase</keyword>
<dbReference type="GO" id="GO:0006396">
    <property type="term" value="P:RNA processing"/>
    <property type="evidence" value="ECO:0007669"/>
    <property type="project" value="InterPro"/>
</dbReference>
<dbReference type="InterPro" id="IPR029026">
    <property type="entry name" value="tRNA_m1G_MTases_N"/>
</dbReference>
<dbReference type="InterPro" id="IPR013123">
    <property type="entry name" value="SpoU_subst-bd"/>
</dbReference>
<dbReference type="SUPFAM" id="SSF55315">
    <property type="entry name" value="L30e-like"/>
    <property type="match status" value="1"/>
</dbReference>
<dbReference type="AlphaFoldDB" id="A0A832DKY6"/>
<dbReference type="GO" id="GO:0005737">
    <property type="term" value="C:cytoplasm"/>
    <property type="evidence" value="ECO:0007669"/>
    <property type="project" value="UniProtKB-ARBA"/>
</dbReference>
<comment type="caution">
    <text evidence="5">The sequence shown here is derived from an EMBL/GenBank/DDBJ whole genome shotgun (WGS) entry which is preliminary data.</text>
</comment>
<gene>
    <name evidence="5" type="ORF">ENS56_00925</name>
</gene>
<dbReference type="PANTHER" id="PTHR43191:SF2">
    <property type="entry name" value="RRNA METHYLTRANSFERASE 3, MITOCHONDRIAL"/>
    <property type="match status" value="1"/>
</dbReference>
<accession>A0A832DKY6</accession>
<feature type="domain" description="RNA 2-O ribose methyltransferase substrate binding" evidence="4">
    <location>
        <begin position="26"/>
        <end position="100"/>
    </location>
</feature>
<reference evidence="5" key="1">
    <citation type="journal article" date="2020" name="mSystems">
        <title>Genome- and Community-Level Interaction Insights into Carbon Utilization and Element Cycling Functions of Hydrothermarchaeota in Hydrothermal Sediment.</title>
        <authorList>
            <person name="Zhou Z."/>
            <person name="Liu Y."/>
            <person name="Xu W."/>
            <person name="Pan J."/>
            <person name="Luo Z.H."/>
            <person name="Li M."/>
        </authorList>
    </citation>
    <scope>NUCLEOTIDE SEQUENCE [LARGE SCALE GENOMIC DNA]</scope>
    <source>
        <strain evidence="5">SpSt-500</strain>
    </source>
</reference>
<dbReference type="EMBL" id="DSVI01000004">
    <property type="protein sequence ID" value="HGT46581.1"/>
    <property type="molecule type" value="Genomic_DNA"/>
</dbReference>
<dbReference type="PANTHER" id="PTHR43191">
    <property type="entry name" value="RRNA METHYLTRANSFERASE 3"/>
    <property type="match status" value="1"/>
</dbReference>
<proteinExistence type="inferred from homology"/>
<dbReference type="Gene3D" id="3.30.1330.30">
    <property type="match status" value="1"/>
</dbReference>
<dbReference type="Pfam" id="PF22435">
    <property type="entry name" value="MRM3-like_sub_bind"/>
    <property type="match status" value="1"/>
</dbReference>